<dbReference type="EMBL" id="JAATIQ010000296">
    <property type="protein sequence ID" value="KAF4363488.1"/>
    <property type="molecule type" value="Genomic_DNA"/>
</dbReference>
<dbReference type="PANTHER" id="PTHR31414">
    <property type="entry name" value="TRANSMEMBRANE PROTEIN DDB_G0292058"/>
    <property type="match status" value="1"/>
</dbReference>
<feature type="compositionally biased region" description="Basic and acidic residues" evidence="1">
    <location>
        <begin position="48"/>
        <end position="62"/>
    </location>
</feature>
<evidence type="ECO:0000256" key="2">
    <source>
        <dbReference type="SAM" id="Phobius"/>
    </source>
</evidence>
<keyword evidence="2" id="KW-0812">Transmembrane</keyword>
<feature type="transmembrane region" description="Helical" evidence="2">
    <location>
        <begin position="274"/>
        <end position="299"/>
    </location>
</feature>
<keyword evidence="2" id="KW-0472">Membrane</keyword>
<feature type="transmembrane region" description="Helical" evidence="2">
    <location>
        <begin position="238"/>
        <end position="262"/>
    </location>
</feature>
<dbReference type="GO" id="GO:0005886">
    <property type="term" value="C:plasma membrane"/>
    <property type="evidence" value="ECO:0007669"/>
    <property type="project" value="TreeGrafter"/>
</dbReference>
<gene>
    <name evidence="3" type="ORF">G4B88_016192</name>
</gene>
<dbReference type="PANTHER" id="PTHR31414:SF15">
    <property type="entry name" value="PLASMA MEMBRANE FUSION PROTEIN"/>
    <property type="match status" value="1"/>
</dbReference>
<evidence type="ECO:0000256" key="1">
    <source>
        <dbReference type="SAM" id="MobiDB-lite"/>
    </source>
</evidence>
<evidence type="ECO:0000313" key="4">
    <source>
        <dbReference type="Proteomes" id="UP000583929"/>
    </source>
</evidence>
<comment type="caution">
    <text evidence="3">The sequence shown here is derived from an EMBL/GenBank/DDBJ whole genome shotgun (WGS) entry which is preliminary data.</text>
</comment>
<feature type="compositionally biased region" description="Polar residues" evidence="1">
    <location>
        <begin position="1"/>
        <end position="12"/>
    </location>
</feature>
<feature type="region of interest" description="Disordered" evidence="1">
    <location>
        <begin position="1"/>
        <end position="62"/>
    </location>
</feature>
<dbReference type="AlphaFoldDB" id="A0A7J6EYR4"/>
<sequence length="575" mass="64111">MKAPNRRQNFLTASPWLRSGKTATQTSNEVPADEAININSPSQFAPESKNKSHHMESDRDISANEGTVVILKESGVKFSSDLEFEISEGKRKRMDSLFNGPINNNSGPVESRVQTVSSLGHYELIMIMMTEEKNNGMVSWSTQKHLLEATNAKPISQNSPLILAAERTHRKDPSNGFNYYNGGWNISEKHYFSVSLLKYIEVNFPTAMNLSKRAILFGTLKSPITNILSVGFSAAPLFIIGAIWFVGFGLCMLVIGLCQCFCQYQHYSHYSRTTYLLSLTFLAVFTITAIIGCVVLYLGQGKFHNETTKTLEYVVEEAESVVESLENVSTYLNASKNVGVAQFSLPANIKQRIDSVENKINASSTILQQGTGDNANRIRHFLDSVSIGSYWVDPCNSNFDSRWGISSSSQAGPTIYYNQSGPLVPILCNPFNSNITDRQCPSVELNFQNAQQEWKKYVCEVSVIEGICTSVGRLTPIYYDQLMAIVNVSSVLYNYGPFLVELGDCTFVRKTFMNISLNHCSGLRDNSRLIVIGLVLASAAVMLCLFLWVFFTKESKHGGYDKQTQQDSFSVDRKI</sequence>
<proteinExistence type="predicted"/>
<organism evidence="3 4">
    <name type="scientific">Cannabis sativa</name>
    <name type="common">Hemp</name>
    <name type="synonym">Marijuana</name>
    <dbReference type="NCBI Taxonomy" id="3483"/>
    <lineage>
        <taxon>Eukaryota</taxon>
        <taxon>Viridiplantae</taxon>
        <taxon>Streptophyta</taxon>
        <taxon>Embryophyta</taxon>
        <taxon>Tracheophyta</taxon>
        <taxon>Spermatophyta</taxon>
        <taxon>Magnoliopsida</taxon>
        <taxon>eudicotyledons</taxon>
        <taxon>Gunneridae</taxon>
        <taxon>Pentapetalae</taxon>
        <taxon>rosids</taxon>
        <taxon>fabids</taxon>
        <taxon>Rosales</taxon>
        <taxon>Cannabaceae</taxon>
        <taxon>Cannabis</taxon>
    </lineage>
</organism>
<reference evidence="3 4" key="1">
    <citation type="journal article" date="2020" name="bioRxiv">
        <title>Sequence and annotation of 42 cannabis genomes reveals extensive copy number variation in cannabinoid synthesis and pathogen resistance genes.</title>
        <authorList>
            <person name="Mckernan K.J."/>
            <person name="Helbert Y."/>
            <person name="Kane L.T."/>
            <person name="Ebling H."/>
            <person name="Zhang L."/>
            <person name="Liu B."/>
            <person name="Eaton Z."/>
            <person name="Mclaughlin S."/>
            <person name="Kingan S."/>
            <person name="Baybayan P."/>
            <person name="Concepcion G."/>
            <person name="Jordan M."/>
            <person name="Riva A."/>
            <person name="Barbazuk W."/>
            <person name="Harkins T."/>
        </authorList>
    </citation>
    <scope>NUCLEOTIDE SEQUENCE [LARGE SCALE GENOMIC DNA]</scope>
    <source>
        <strain evidence="4">cv. Jamaican Lion 4</strain>
        <tissue evidence="3">Leaf</tissue>
    </source>
</reference>
<dbReference type="Proteomes" id="UP000583929">
    <property type="component" value="Unassembled WGS sequence"/>
</dbReference>
<keyword evidence="4" id="KW-1185">Reference proteome</keyword>
<accession>A0A7J6EYR4</accession>
<dbReference type="GO" id="GO:0009506">
    <property type="term" value="C:plasmodesma"/>
    <property type="evidence" value="ECO:0007669"/>
    <property type="project" value="TreeGrafter"/>
</dbReference>
<dbReference type="InterPro" id="IPR040283">
    <property type="entry name" value="DDB_G0292058-like"/>
</dbReference>
<evidence type="ECO:0000313" key="3">
    <source>
        <dbReference type="EMBL" id="KAF4363488.1"/>
    </source>
</evidence>
<keyword evidence="2" id="KW-1133">Transmembrane helix</keyword>
<name>A0A7J6EYR4_CANSA</name>
<protein>
    <submittedName>
        <fullName evidence="3">Uncharacterized protein</fullName>
    </submittedName>
</protein>
<feature type="transmembrane region" description="Helical" evidence="2">
    <location>
        <begin position="529"/>
        <end position="551"/>
    </location>
</feature>